<protein>
    <recommendedName>
        <fullName evidence="1">2EXR domain-containing protein</fullName>
    </recommendedName>
</protein>
<keyword evidence="3" id="KW-1185">Reference proteome</keyword>
<reference evidence="2 3" key="1">
    <citation type="journal article" date="2020" name="Genome Biol. Evol.">
        <title>Comparative genomics of Sclerotiniaceae.</title>
        <authorList>
            <person name="Valero Jimenez C.A."/>
            <person name="Steentjes M."/>
            <person name="Scholten O.E."/>
            <person name="Van Kan J.A.L."/>
        </authorList>
    </citation>
    <scope>NUCLEOTIDE SEQUENCE [LARGE SCALE GENOMIC DNA]</scope>
    <source>
        <strain evidence="2 3">B1</strain>
    </source>
</reference>
<evidence type="ECO:0000259" key="1">
    <source>
        <dbReference type="Pfam" id="PF20150"/>
    </source>
</evidence>
<dbReference type="PANTHER" id="PTHR35910:SF6">
    <property type="entry name" value="2EXR DOMAIN-CONTAINING PROTEIN"/>
    <property type="match status" value="1"/>
</dbReference>
<dbReference type="Pfam" id="PF20150">
    <property type="entry name" value="2EXR"/>
    <property type="match status" value="1"/>
</dbReference>
<dbReference type="RefSeq" id="XP_038811457.1">
    <property type="nucleotide sequence ID" value="XM_038951921.1"/>
</dbReference>
<accession>A0ABQ7IQI6</accession>
<dbReference type="PANTHER" id="PTHR35910">
    <property type="entry name" value="2EXR DOMAIN-CONTAINING PROTEIN"/>
    <property type="match status" value="1"/>
</dbReference>
<name>A0ABQ7IQI6_9HELO</name>
<evidence type="ECO:0000313" key="2">
    <source>
        <dbReference type="EMBL" id="KAF7931565.1"/>
    </source>
</evidence>
<organism evidence="2 3">
    <name type="scientific">Botrytis deweyae</name>
    <dbReference type="NCBI Taxonomy" id="2478750"/>
    <lineage>
        <taxon>Eukaryota</taxon>
        <taxon>Fungi</taxon>
        <taxon>Dikarya</taxon>
        <taxon>Ascomycota</taxon>
        <taxon>Pezizomycotina</taxon>
        <taxon>Leotiomycetes</taxon>
        <taxon>Helotiales</taxon>
        <taxon>Sclerotiniaceae</taxon>
        <taxon>Botrytis</taxon>
    </lineage>
</organism>
<sequence>MATSSTFTFFPDLPIEIRLYICKLACFQQRNIDVSFGSLRMGGNVGRCPPTGGKLVTYTKPPPILHVNREFRVEARKYYSHVDFSREVFDGPFKESQLYINWEIDRLCFGSLIDFMIHEGGYYSEGTSISSFELRKICLKNGLKYLGWNIADFESLGTEGCNHLRGEKSMEVAHVLPWNHQIDDCVIFYNKGTENSNSRGEIVEFGSAPLILRENKTWLHGIHFNTAKNDFQTGNGFQGAGALFLHQLDFLDRRWWMYHRFLGQETTMQAFEEGREARKAVNRVRLVYNIEKVEPATI</sequence>
<dbReference type="EMBL" id="RCSX01000008">
    <property type="protein sequence ID" value="KAF7931565.1"/>
    <property type="molecule type" value="Genomic_DNA"/>
</dbReference>
<dbReference type="InterPro" id="IPR045518">
    <property type="entry name" value="2EXR"/>
</dbReference>
<proteinExistence type="predicted"/>
<evidence type="ECO:0000313" key="3">
    <source>
        <dbReference type="Proteomes" id="UP000783213"/>
    </source>
</evidence>
<comment type="caution">
    <text evidence="2">The sequence shown here is derived from an EMBL/GenBank/DDBJ whole genome shotgun (WGS) entry which is preliminary data.</text>
</comment>
<dbReference type="Proteomes" id="UP000783213">
    <property type="component" value="Unassembled WGS sequence"/>
</dbReference>
<dbReference type="GeneID" id="62231075"/>
<gene>
    <name evidence="2" type="ORF">EAE98_004301</name>
</gene>
<feature type="domain" description="2EXR" evidence="1">
    <location>
        <begin position="7"/>
        <end position="107"/>
    </location>
</feature>